<name>A0AAU8HYG5_9CAUD</name>
<gene>
    <name evidence="1" type="ORF">LDCGVIBL_CDS0113</name>
</gene>
<protein>
    <submittedName>
        <fullName evidence="1">Uncharacterized protein</fullName>
    </submittedName>
</protein>
<reference evidence="1" key="1">
    <citation type="submission" date="2024-03" db="EMBL/GenBank/DDBJ databases">
        <authorList>
            <person name="Chantapakul B."/>
            <person name="Wang S."/>
        </authorList>
    </citation>
    <scope>NUCLEOTIDE SEQUENCE</scope>
</reference>
<dbReference type="EMBL" id="PP429226">
    <property type="protein sequence ID" value="XCI77471.1"/>
    <property type="molecule type" value="Genomic_DNA"/>
</dbReference>
<proteinExistence type="predicted"/>
<evidence type="ECO:0000313" key="1">
    <source>
        <dbReference type="EMBL" id="XCI77471.1"/>
    </source>
</evidence>
<sequence>MANGKFLPLVKMKVEKVVIATLPSGSSINIIDEENYGVRTTFSEYEIFRNSRVIDEDLHPFLCRVVEQFSNLFEDVDNINACVNGTHPFSSILMEDGNFLYLEQVKKKATDHYRKCREIFS</sequence>
<organism evidence="1">
    <name type="scientific">Rhizobium phage LG08</name>
    <dbReference type="NCBI Taxonomy" id="3129229"/>
    <lineage>
        <taxon>Viruses</taxon>
        <taxon>Duplodnaviria</taxon>
        <taxon>Heunggongvirae</taxon>
        <taxon>Uroviricota</taxon>
        <taxon>Caudoviricetes</taxon>
    </lineage>
</organism>
<accession>A0AAU8HYG5</accession>